<comment type="caution">
    <text evidence="2">The sequence shown here is derived from an EMBL/GenBank/DDBJ whole genome shotgun (WGS) entry which is preliminary data.</text>
</comment>
<name>A0ABP3H050_9ALTE</name>
<keyword evidence="1" id="KW-0732">Signal</keyword>
<evidence type="ECO:0008006" key="4">
    <source>
        <dbReference type="Google" id="ProtNLM"/>
    </source>
</evidence>
<dbReference type="EMBL" id="BAAAEI010000010">
    <property type="protein sequence ID" value="GAA0356873.1"/>
    <property type="molecule type" value="Genomic_DNA"/>
</dbReference>
<evidence type="ECO:0000313" key="3">
    <source>
        <dbReference type="Proteomes" id="UP001501757"/>
    </source>
</evidence>
<feature type="chain" id="PRO_5046534305" description="DUF4412 domain-containing protein" evidence="1">
    <location>
        <begin position="22"/>
        <end position="260"/>
    </location>
</feature>
<feature type="signal peptide" evidence="1">
    <location>
        <begin position="1"/>
        <end position="21"/>
    </location>
</feature>
<keyword evidence="3" id="KW-1185">Reference proteome</keyword>
<dbReference type="RefSeq" id="WP_343844806.1">
    <property type="nucleotide sequence ID" value="NZ_BAAAEI010000010.1"/>
</dbReference>
<reference evidence="3" key="1">
    <citation type="journal article" date="2019" name="Int. J. Syst. Evol. Microbiol.">
        <title>The Global Catalogue of Microorganisms (GCM) 10K type strain sequencing project: providing services to taxonomists for standard genome sequencing and annotation.</title>
        <authorList>
            <consortium name="The Broad Institute Genomics Platform"/>
            <consortium name="The Broad Institute Genome Sequencing Center for Infectious Disease"/>
            <person name="Wu L."/>
            <person name="Ma J."/>
        </authorList>
    </citation>
    <scope>NUCLEOTIDE SEQUENCE [LARGE SCALE GENOMIC DNA]</scope>
    <source>
        <strain evidence="3">JCM 13378</strain>
    </source>
</reference>
<organism evidence="2 3">
    <name type="scientific">Bowmanella denitrificans</name>
    <dbReference type="NCBI Taxonomy" id="366582"/>
    <lineage>
        <taxon>Bacteria</taxon>
        <taxon>Pseudomonadati</taxon>
        <taxon>Pseudomonadota</taxon>
        <taxon>Gammaproteobacteria</taxon>
        <taxon>Alteromonadales</taxon>
        <taxon>Alteromonadaceae</taxon>
        <taxon>Bowmanella</taxon>
    </lineage>
</organism>
<gene>
    <name evidence="2" type="ORF">GCM10009092_21400</name>
</gene>
<evidence type="ECO:0000256" key="1">
    <source>
        <dbReference type="SAM" id="SignalP"/>
    </source>
</evidence>
<protein>
    <recommendedName>
        <fullName evidence="4">DUF4412 domain-containing protein</fullName>
    </recommendedName>
</protein>
<dbReference type="Proteomes" id="UP001501757">
    <property type="component" value="Unassembled WGS sequence"/>
</dbReference>
<accession>A0ABP3H050</accession>
<proteinExistence type="predicted"/>
<sequence>MKRKLNLILAGLVASSMTATADTLITSVDQDGATTRIYVSAGKTGAVNENGQTDFIYDGNKGEMVALNHEEKGYLQMDEQAMAKMASGLNQMQQQMMSMMQEQMADMSPEEREQMRQMMGSMMPGMDNKKEALSIDETGKSDKVNEHSCKWVSVYNDKTLLSEACVVTLSNLDIDKDDFETLSAFLNKMSQFAGQFGAQDEMMLNQHLFANKLLPVQIREHGEEGAQTTTLSFKKQAVSANIFQIPTGYTLQQMPAMPEY</sequence>
<evidence type="ECO:0000313" key="2">
    <source>
        <dbReference type="EMBL" id="GAA0356873.1"/>
    </source>
</evidence>